<sequence>MALLDTSMSVVEVAREAYREALPALSASLVGGLLAGVVLGGMRSELRAVEGLFVLVPALLATRGNVYGSLGARLATALHQGLIEPRVRGGDERLRAAVAAALIDGLLVSALAAVAAYGVLGALGLPSAPLLTLVAIASVAGVLTGIVLATAVVLVVFAGYRRGYNPDTIVGPVVTTTGDVFGLLFLLLSVRLVLALLGGGG</sequence>
<evidence type="ECO:0000259" key="10">
    <source>
        <dbReference type="Pfam" id="PF01769"/>
    </source>
</evidence>
<evidence type="ECO:0000256" key="6">
    <source>
        <dbReference type="ARBA" id="ARBA00022989"/>
    </source>
</evidence>
<dbReference type="InterPro" id="IPR006667">
    <property type="entry name" value="SLC41_membr_dom"/>
</dbReference>
<evidence type="ECO:0000256" key="4">
    <source>
        <dbReference type="ARBA" id="ARBA00022692"/>
    </source>
</evidence>
<dbReference type="EMBL" id="BAAADN010000089">
    <property type="protein sequence ID" value="GAA0477049.1"/>
    <property type="molecule type" value="Genomic_DNA"/>
</dbReference>
<dbReference type="GO" id="GO:0016020">
    <property type="term" value="C:membrane"/>
    <property type="evidence" value="ECO:0007669"/>
    <property type="project" value="UniProtKB-SubCell"/>
</dbReference>
<comment type="similarity">
    <text evidence="2">Belongs to the SLC41A transporter family.</text>
</comment>
<dbReference type="Pfam" id="PF01769">
    <property type="entry name" value="MgtE"/>
    <property type="match status" value="1"/>
</dbReference>
<dbReference type="PANTHER" id="PTHR16228:SF7">
    <property type="entry name" value="SLC41A_MGTE INTEGRAL MEMBRANE DOMAIN-CONTAINING PROTEIN"/>
    <property type="match status" value="1"/>
</dbReference>
<evidence type="ECO:0000313" key="12">
    <source>
        <dbReference type="Proteomes" id="UP001500962"/>
    </source>
</evidence>
<feature type="transmembrane region" description="Helical" evidence="9">
    <location>
        <begin position="96"/>
        <end position="123"/>
    </location>
</feature>
<evidence type="ECO:0000256" key="7">
    <source>
        <dbReference type="ARBA" id="ARBA00023065"/>
    </source>
</evidence>
<dbReference type="Proteomes" id="UP001500962">
    <property type="component" value="Unassembled WGS sequence"/>
</dbReference>
<keyword evidence="8 9" id="KW-0472">Membrane</keyword>
<keyword evidence="6 9" id="KW-1133">Transmembrane helix</keyword>
<keyword evidence="3" id="KW-0813">Transport</keyword>
<organism evidence="11 12">
    <name type="scientific">Halococcus dombrowskii</name>
    <dbReference type="NCBI Taxonomy" id="179637"/>
    <lineage>
        <taxon>Archaea</taxon>
        <taxon>Methanobacteriati</taxon>
        <taxon>Methanobacteriota</taxon>
        <taxon>Stenosarchaea group</taxon>
        <taxon>Halobacteria</taxon>
        <taxon>Halobacteriales</taxon>
        <taxon>Halococcaceae</taxon>
        <taxon>Halococcus</taxon>
    </lineage>
</organism>
<evidence type="ECO:0000256" key="2">
    <source>
        <dbReference type="ARBA" id="ARBA00009749"/>
    </source>
</evidence>
<dbReference type="InterPro" id="IPR036739">
    <property type="entry name" value="SLC41_membr_dom_sf"/>
</dbReference>
<dbReference type="PANTHER" id="PTHR16228">
    <property type="entry name" value="DIVALENT CATION TRANSPORTER SOLUTE CARRIER FAMILY 41"/>
    <property type="match status" value="1"/>
</dbReference>
<dbReference type="Gene3D" id="1.10.357.20">
    <property type="entry name" value="SLC41 divalent cation transporters, integral membrane domain"/>
    <property type="match status" value="1"/>
</dbReference>
<evidence type="ECO:0000313" key="11">
    <source>
        <dbReference type="EMBL" id="GAA0477049.1"/>
    </source>
</evidence>
<comment type="caution">
    <text evidence="11">The sequence shown here is derived from an EMBL/GenBank/DDBJ whole genome shotgun (WGS) entry which is preliminary data.</text>
</comment>
<evidence type="ECO:0000256" key="1">
    <source>
        <dbReference type="ARBA" id="ARBA00004141"/>
    </source>
</evidence>
<feature type="transmembrane region" description="Helical" evidence="9">
    <location>
        <begin position="130"/>
        <end position="160"/>
    </location>
</feature>
<dbReference type="AlphaFoldDB" id="A0AAV3SMN3"/>
<feature type="domain" description="SLC41A/MgtE integral membrane" evidence="10">
    <location>
        <begin position="56"/>
        <end position="188"/>
    </location>
</feature>
<evidence type="ECO:0000256" key="8">
    <source>
        <dbReference type="ARBA" id="ARBA00023136"/>
    </source>
</evidence>
<evidence type="ECO:0000256" key="5">
    <source>
        <dbReference type="ARBA" id="ARBA00022842"/>
    </source>
</evidence>
<keyword evidence="5" id="KW-0460">Magnesium</keyword>
<proteinExistence type="inferred from homology"/>
<keyword evidence="4 9" id="KW-0812">Transmembrane</keyword>
<feature type="transmembrane region" description="Helical" evidence="9">
    <location>
        <begin position="20"/>
        <end position="40"/>
    </location>
</feature>
<keyword evidence="7" id="KW-0406">Ion transport</keyword>
<reference evidence="11" key="2">
    <citation type="submission" date="2023-12" db="EMBL/GenBank/DDBJ databases">
        <authorList>
            <person name="Sun Q."/>
            <person name="Inoue M."/>
        </authorList>
    </citation>
    <scope>NUCLEOTIDE SEQUENCE</scope>
    <source>
        <strain evidence="11">JCM 12289</strain>
    </source>
</reference>
<dbReference type="SUPFAM" id="SSF161093">
    <property type="entry name" value="MgtE membrane domain-like"/>
    <property type="match status" value="1"/>
</dbReference>
<name>A0AAV3SMN3_HALDO</name>
<evidence type="ECO:0000256" key="9">
    <source>
        <dbReference type="SAM" id="Phobius"/>
    </source>
</evidence>
<comment type="subcellular location">
    <subcellularLocation>
        <location evidence="1">Membrane</location>
        <topology evidence="1">Multi-pass membrane protein</topology>
    </subcellularLocation>
</comment>
<feature type="transmembrane region" description="Helical" evidence="9">
    <location>
        <begin position="52"/>
        <end position="76"/>
    </location>
</feature>
<dbReference type="InterPro" id="IPR045349">
    <property type="entry name" value="SLC41A1-3"/>
</dbReference>
<evidence type="ECO:0000256" key="3">
    <source>
        <dbReference type="ARBA" id="ARBA00022448"/>
    </source>
</evidence>
<protein>
    <submittedName>
        <fullName evidence="11">Magnesium transporter</fullName>
    </submittedName>
</protein>
<gene>
    <name evidence="11" type="ORF">GCM10008985_36750</name>
</gene>
<accession>A0AAV3SMN3</accession>
<reference evidence="11" key="1">
    <citation type="journal article" date="2014" name="Int. J. Syst. Evol. Microbiol.">
        <title>Complete genome sequence of Corynebacterium casei LMG S-19264T (=DSM 44701T), isolated from a smear-ripened cheese.</title>
        <authorList>
            <consortium name="US DOE Joint Genome Institute (JGI-PGF)"/>
            <person name="Walter F."/>
            <person name="Albersmeier A."/>
            <person name="Kalinowski J."/>
            <person name="Ruckert C."/>
        </authorList>
    </citation>
    <scope>NUCLEOTIDE SEQUENCE</scope>
    <source>
        <strain evidence="11">JCM 12289</strain>
    </source>
</reference>
<dbReference type="GO" id="GO:0008324">
    <property type="term" value="F:monoatomic cation transmembrane transporter activity"/>
    <property type="evidence" value="ECO:0007669"/>
    <property type="project" value="InterPro"/>
</dbReference>